<dbReference type="Gene3D" id="2.80.10.50">
    <property type="match status" value="1"/>
</dbReference>
<dbReference type="OrthoDB" id="245718at2"/>
<evidence type="ECO:0000313" key="1">
    <source>
        <dbReference type="EMBL" id="QDS91098.1"/>
    </source>
</evidence>
<name>A0A517M876_9BACT</name>
<dbReference type="InterPro" id="IPR035992">
    <property type="entry name" value="Ricin_B-like_lectins"/>
</dbReference>
<dbReference type="Proteomes" id="UP000319557">
    <property type="component" value="Chromosome"/>
</dbReference>
<dbReference type="AlphaFoldDB" id="A0A517M876"/>
<protein>
    <submittedName>
        <fullName evidence="1">Uncharacterized protein</fullName>
    </submittedName>
</protein>
<gene>
    <name evidence="1" type="ORF">EC9_53180</name>
</gene>
<dbReference type="EMBL" id="CP036261">
    <property type="protein sequence ID" value="QDS91098.1"/>
    <property type="molecule type" value="Genomic_DNA"/>
</dbReference>
<dbReference type="KEGG" id="ruv:EC9_53180"/>
<dbReference type="SUPFAM" id="SSF50370">
    <property type="entry name" value="Ricin B-like lectins"/>
    <property type="match status" value="1"/>
</dbReference>
<reference evidence="1 2" key="1">
    <citation type="submission" date="2019-02" db="EMBL/GenBank/DDBJ databases">
        <title>Deep-cultivation of Planctomycetes and their phenomic and genomic characterization uncovers novel biology.</title>
        <authorList>
            <person name="Wiegand S."/>
            <person name="Jogler M."/>
            <person name="Boedeker C."/>
            <person name="Pinto D."/>
            <person name="Vollmers J."/>
            <person name="Rivas-Marin E."/>
            <person name="Kohn T."/>
            <person name="Peeters S.H."/>
            <person name="Heuer A."/>
            <person name="Rast P."/>
            <person name="Oberbeckmann S."/>
            <person name="Bunk B."/>
            <person name="Jeske O."/>
            <person name="Meyerdierks A."/>
            <person name="Storesund J.E."/>
            <person name="Kallscheuer N."/>
            <person name="Luecker S."/>
            <person name="Lage O.M."/>
            <person name="Pohl T."/>
            <person name="Merkel B.J."/>
            <person name="Hornburger P."/>
            <person name="Mueller R.-W."/>
            <person name="Bruemmer F."/>
            <person name="Labrenz M."/>
            <person name="Spormann A.M."/>
            <person name="Op den Camp H."/>
            <person name="Overmann J."/>
            <person name="Amann R."/>
            <person name="Jetten M.S.M."/>
            <person name="Mascher T."/>
            <person name="Medema M.H."/>
            <person name="Devos D.P."/>
            <person name="Kaster A.-K."/>
            <person name="Ovreas L."/>
            <person name="Rohde M."/>
            <person name="Galperin M.Y."/>
            <person name="Jogler C."/>
        </authorList>
    </citation>
    <scope>NUCLEOTIDE SEQUENCE [LARGE SCALE GENOMIC DNA]</scope>
    <source>
        <strain evidence="1 2">EC9</strain>
    </source>
</reference>
<dbReference type="RefSeq" id="WP_145348793.1">
    <property type="nucleotide sequence ID" value="NZ_CP036261.1"/>
</dbReference>
<accession>A0A517M876</accession>
<keyword evidence="2" id="KW-1185">Reference proteome</keyword>
<proteinExistence type="predicted"/>
<evidence type="ECO:0000313" key="2">
    <source>
        <dbReference type="Proteomes" id="UP000319557"/>
    </source>
</evidence>
<dbReference type="CDD" id="cd00161">
    <property type="entry name" value="beta-trefoil_Ricin-like"/>
    <property type="match status" value="1"/>
</dbReference>
<organism evidence="1 2">
    <name type="scientific">Rosistilla ulvae</name>
    <dbReference type="NCBI Taxonomy" id="1930277"/>
    <lineage>
        <taxon>Bacteria</taxon>
        <taxon>Pseudomonadati</taxon>
        <taxon>Planctomycetota</taxon>
        <taxon>Planctomycetia</taxon>
        <taxon>Pirellulales</taxon>
        <taxon>Pirellulaceae</taxon>
        <taxon>Rosistilla</taxon>
    </lineage>
</organism>
<sequence>MLASSRSIVLLSIIAFVFAGVAGGQTYDLAVPGSSVHSTARFVGDQLVIVDAQGDTSVYDRNARYDASGYVAYASRTLRQAIRWPVGGAGKMQVAALGGTSASVQFRPSEMVVTPRGNPGGPHVANFVPLPGVANPVQPAASNPSNDPQSAYVLESALGRGLLLSVTPRVGAGVRLGTQATDGQNVLFRFLPTDNGYVYIVPQQSPNLAIGMAAAVGRNPGRAQLYDLRLAGGDATQFRIVPGNSGFVTLELRADRDYVIDVDRSAGIGRGANVHVFTRHGLQNQLFRVERVGGAVIGNRPQPGWSPSVAVPLPASRVLVSERVEPYQPLEPVRVQLSNSHENELWVLVTNLRDPADSQRLKIPPGEARSAIFRRDAGSRVVSVFEVQQPGGLIVREESVVEVAPQPLYDVSVYELAAQSIYIDRTRPGSSPEIQRAPRSVGAFQVPATFEGGRSDVYQAAKRRNNSGGVRRLNLKDWD</sequence>